<dbReference type="Pfam" id="PF00041">
    <property type="entry name" value="fn3"/>
    <property type="match status" value="1"/>
</dbReference>
<dbReference type="Gene3D" id="2.60.40.10">
    <property type="entry name" value="Immunoglobulins"/>
    <property type="match status" value="1"/>
</dbReference>
<dbReference type="InterPro" id="IPR013783">
    <property type="entry name" value="Ig-like_fold"/>
</dbReference>
<feature type="signal peptide" evidence="2">
    <location>
        <begin position="1"/>
        <end position="29"/>
    </location>
</feature>
<sequence length="533" mass="58622">MRNSTFFYPKFLQLLVFLIIAKYTSQVHGIDSVNTDDIQLNVFDISKSISVTNLTAESQTTNSINVGWIPPESTEFIAYRVEWSSLDLYGKPTFVGSSLLGNSTIQYNITSLTPGCIYLVSVELSFANSTYSQPTVDSFPTIPATVSNYFVNLGPQTTTLYLTWTDPIGCVDYFMVYYTCLGSETKEQMFALGPGWGNIPAIPGCNHTVDMYTVSHDLYSAVQQANITARPSEPEIELVSTSTSINITLISGEPNTNPVWPTIGYVDYYEVNIKQENTSDFNTMIADALPCHVGNVRPNTNYTAFVTAFVYGDGTNLNSSSPLSNTMTQSGEPAGNFETVNLNINTKSSMHTFDFFLEANVFNDKNGPIYEMLVFVSKPSRISPGSVGPNLTYLYSCEYFEGNVDWEECVAIAADGYGNLLPASARKRRSFDNPIGNPAVSFVIGDETVTQTQDARTQFVNSKLLPDTAYIVAVGARTRDSGFVVTNWSQPIRTQVDVGLVVGLSIMGVVIAVLLLVGGVFLYQKNKTRKKTW</sequence>
<feature type="domain" description="Fibronectin type-III" evidence="3">
    <location>
        <begin position="230"/>
        <end position="331"/>
    </location>
</feature>
<feature type="domain" description="Fibronectin type-III" evidence="3">
    <location>
        <begin position="50"/>
        <end position="145"/>
    </location>
</feature>
<gene>
    <name evidence="4" type="primary">Ptprb-004</name>
</gene>
<keyword evidence="2" id="KW-0732">Signal</keyword>
<evidence type="ECO:0000259" key="3">
    <source>
        <dbReference type="PROSITE" id="PS50853"/>
    </source>
</evidence>
<proteinExistence type="evidence at transcript level"/>
<keyword evidence="1" id="KW-0472">Membrane</keyword>
<reference evidence="4" key="1">
    <citation type="submission" date="2020-04" db="EMBL/GenBank/DDBJ databases">
        <authorList>
            <person name="Neveu A P."/>
        </authorList>
    </citation>
    <scope>NUCLEOTIDE SEQUENCE</scope>
    <source>
        <tissue evidence="4">Whole embryo</tissue>
    </source>
</reference>
<feature type="transmembrane region" description="Helical" evidence="1">
    <location>
        <begin position="498"/>
        <end position="523"/>
    </location>
</feature>
<evidence type="ECO:0000256" key="2">
    <source>
        <dbReference type="SAM" id="SignalP"/>
    </source>
</evidence>
<evidence type="ECO:0000256" key="1">
    <source>
        <dbReference type="SAM" id="Phobius"/>
    </source>
</evidence>
<name>A0A6F9DQM1_9ASCI</name>
<dbReference type="InterPro" id="IPR003961">
    <property type="entry name" value="FN3_dom"/>
</dbReference>
<keyword evidence="1" id="KW-1133">Transmembrane helix</keyword>
<dbReference type="SUPFAM" id="SSF49265">
    <property type="entry name" value="Fibronectin type III"/>
    <property type="match status" value="2"/>
</dbReference>
<evidence type="ECO:0000313" key="4">
    <source>
        <dbReference type="EMBL" id="CAB3265288.1"/>
    </source>
</evidence>
<dbReference type="CDD" id="cd00063">
    <property type="entry name" value="FN3"/>
    <property type="match status" value="1"/>
</dbReference>
<accession>A0A6F9DQM1</accession>
<protein>
    <submittedName>
        <fullName evidence="4">Receptor-type tyrosine-protein phosphatase beta-like</fullName>
    </submittedName>
</protein>
<dbReference type="SMART" id="SM00060">
    <property type="entry name" value="FN3"/>
    <property type="match status" value="2"/>
</dbReference>
<dbReference type="InterPro" id="IPR036116">
    <property type="entry name" value="FN3_sf"/>
</dbReference>
<dbReference type="EMBL" id="LR789426">
    <property type="protein sequence ID" value="CAB3265288.1"/>
    <property type="molecule type" value="mRNA"/>
</dbReference>
<dbReference type="PROSITE" id="PS50853">
    <property type="entry name" value="FN3"/>
    <property type="match status" value="2"/>
</dbReference>
<dbReference type="GO" id="GO:0016020">
    <property type="term" value="C:membrane"/>
    <property type="evidence" value="ECO:0007669"/>
    <property type="project" value="UniProtKB-SubCell"/>
</dbReference>
<dbReference type="AlphaFoldDB" id="A0A6F9DQM1"/>
<feature type="chain" id="PRO_5026109467" evidence="2">
    <location>
        <begin position="30"/>
        <end position="533"/>
    </location>
</feature>
<keyword evidence="1" id="KW-0812">Transmembrane</keyword>
<dbReference type="InterPro" id="IPR050713">
    <property type="entry name" value="RTP_Phos/Ushers"/>
</dbReference>
<dbReference type="PANTHER" id="PTHR46957:SF3">
    <property type="entry name" value="CYTOKINE RECEPTOR"/>
    <property type="match status" value="1"/>
</dbReference>
<dbReference type="PANTHER" id="PTHR46957">
    <property type="entry name" value="CYTOKINE RECEPTOR"/>
    <property type="match status" value="1"/>
</dbReference>
<keyword evidence="4" id="KW-0675">Receptor</keyword>
<organism evidence="4">
    <name type="scientific">Phallusia mammillata</name>
    <dbReference type="NCBI Taxonomy" id="59560"/>
    <lineage>
        <taxon>Eukaryota</taxon>
        <taxon>Metazoa</taxon>
        <taxon>Chordata</taxon>
        <taxon>Tunicata</taxon>
        <taxon>Ascidiacea</taxon>
        <taxon>Phlebobranchia</taxon>
        <taxon>Ascidiidae</taxon>
        <taxon>Phallusia</taxon>
    </lineage>
</organism>